<proteinExistence type="inferred from homology"/>
<dbReference type="SFLD" id="SFLDS00029">
    <property type="entry name" value="Radical_SAM"/>
    <property type="match status" value="1"/>
</dbReference>
<dbReference type="STRING" id="1123349.SAMN02744037_00179"/>
<dbReference type="SFLD" id="SFLDG01118">
    <property type="entry name" value="activating_enzymes__group_2"/>
    <property type="match status" value="1"/>
</dbReference>
<evidence type="ECO:0000313" key="12">
    <source>
        <dbReference type="EMBL" id="SHJ49133.1"/>
    </source>
</evidence>
<dbReference type="PROSITE" id="PS51918">
    <property type="entry name" value="RADICAL_SAM"/>
    <property type="match status" value="1"/>
</dbReference>
<dbReference type="Gene3D" id="3.20.20.70">
    <property type="entry name" value="Aldolase class I"/>
    <property type="match status" value="1"/>
</dbReference>
<dbReference type="InterPro" id="IPR040074">
    <property type="entry name" value="BssD/PflA/YjjW"/>
</dbReference>
<evidence type="ECO:0000313" key="13">
    <source>
        <dbReference type="Proteomes" id="UP000242497"/>
    </source>
</evidence>
<dbReference type="PANTHER" id="PTHR30352:SF4">
    <property type="entry name" value="PYRUVATE FORMATE-LYASE 2-ACTIVATING ENZYME"/>
    <property type="match status" value="1"/>
</dbReference>
<dbReference type="SUPFAM" id="SSF102114">
    <property type="entry name" value="Radical SAM enzymes"/>
    <property type="match status" value="1"/>
</dbReference>
<dbReference type="Pfam" id="PF13353">
    <property type="entry name" value="Fer4_12"/>
    <property type="match status" value="1"/>
</dbReference>
<comment type="similarity">
    <text evidence="2">Belongs to the organic radical-activating enzymes family.</text>
</comment>
<dbReference type="SFLD" id="SFLDG01066">
    <property type="entry name" value="organic_radical-activating_enz"/>
    <property type="match status" value="1"/>
</dbReference>
<dbReference type="GO" id="GO:0016491">
    <property type="term" value="F:oxidoreductase activity"/>
    <property type="evidence" value="ECO:0007669"/>
    <property type="project" value="UniProtKB-KW"/>
</dbReference>
<evidence type="ECO:0000256" key="5">
    <source>
        <dbReference type="ARBA" id="ARBA00022723"/>
    </source>
</evidence>
<dbReference type="PROSITE" id="PS01087">
    <property type="entry name" value="RADICAL_ACTIVATING"/>
    <property type="match status" value="1"/>
</dbReference>
<evidence type="ECO:0000256" key="3">
    <source>
        <dbReference type="ARBA" id="ARBA00022485"/>
    </source>
</evidence>
<sequence>MDNEIKGTIFDIQSFSVHDGPGCRTTVFMSGCPLKCEWCANPESWTLKKYIMFNQTSCRFEKGCNRCKNICKYGGLNFENNKLKLNWDICKNCTTFECSSVCYYDALKVCGKEYKVSDIIKILNRDSHSWSKDGGVTFSGGEPFIQSEFLINVLKECKKNYFHTAIETTAYIENDTFLEAFKYIDFAFIDVKHMNRENHKKKTGVYNDLILSNIKSLVNFNWNGRLVLRMPVIRQFNDTYENIMDTISFMKENNLVEINILPFHRLGESKWRQLGKEYKYKNEEPTPIKKLEEIQDLFMENNIACYIGHDTLF</sequence>
<name>A0A1M6JR98_9FIRM</name>
<dbReference type="NCBIfam" id="NF033717">
    <property type="entry name" value="HPDL_rSAM_activ"/>
    <property type="match status" value="1"/>
</dbReference>
<dbReference type="InterPro" id="IPR058240">
    <property type="entry name" value="rSAM_sf"/>
</dbReference>
<evidence type="ECO:0000256" key="6">
    <source>
        <dbReference type="ARBA" id="ARBA00023002"/>
    </source>
</evidence>
<dbReference type="PIRSF" id="PIRSF000371">
    <property type="entry name" value="PFL_act_enz"/>
    <property type="match status" value="1"/>
</dbReference>
<organism evidence="12 13">
    <name type="scientific">Tepidibacter formicigenes DSM 15518</name>
    <dbReference type="NCBI Taxonomy" id="1123349"/>
    <lineage>
        <taxon>Bacteria</taxon>
        <taxon>Bacillati</taxon>
        <taxon>Bacillota</taxon>
        <taxon>Clostridia</taxon>
        <taxon>Peptostreptococcales</taxon>
        <taxon>Peptostreptococcaceae</taxon>
        <taxon>Tepidibacter</taxon>
    </lineage>
</organism>
<accession>A0A1M6JR98</accession>
<dbReference type="InterPro" id="IPR034457">
    <property type="entry name" value="Organic_radical-activating"/>
</dbReference>
<comment type="catalytic activity">
    <reaction evidence="9">
        <text>glycyl-[protein] + reduced [flavodoxin] + S-adenosyl-L-methionine = glycin-2-yl radical-[protein] + semiquinone [flavodoxin] + 5'-deoxyadenosine + L-methionine + H(+)</text>
        <dbReference type="Rhea" id="RHEA:61976"/>
        <dbReference type="Rhea" id="RHEA-COMP:10622"/>
        <dbReference type="Rhea" id="RHEA-COMP:14480"/>
        <dbReference type="Rhea" id="RHEA-COMP:15993"/>
        <dbReference type="Rhea" id="RHEA-COMP:15994"/>
        <dbReference type="ChEBI" id="CHEBI:15378"/>
        <dbReference type="ChEBI" id="CHEBI:17319"/>
        <dbReference type="ChEBI" id="CHEBI:29947"/>
        <dbReference type="ChEBI" id="CHEBI:32722"/>
        <dbReference type="ChEBI" id="CHEBI:57618"/>
        <dbReference type="ChEBI" id="CHEBI:57844"/>
        <dbReference type="ChEBI" id="CHEBI:59789"/>
        <dbReference type="ChEBI" id="CHEBI:140311"/>
    </reaction>
</comment>
<dbReference type="AlphaFoldDB" id="A0A1M6JR98"/>
<feature type="domain" description="4Fe-4S ferredoxin-type" evidence="10">
    <location>
        <begin position="81"/>
        <end position="112"/>
    </location>
</feature>
<keyword evidence="3" id="KW-0004">4Fe-4S</keyword>
<evidence type="ECO:0000256" key="1">
    <source>
        <dbReference type="ARBA" id="ARBA00001966"/>
    </source>
</evidence>
<keyword evidence="13" id="KW-1185">Reference proteome</keyword>
<evidence type="ECO:0000256" key="8">
    <source>
        <dbReference type="ARBA" id="ARBA00023014"/>
    </source>
</evidence>
<evidence type="ECO:0000259" key="10">
    <source>
        <dbReference type="PROSITE" id="PS51379"/>
    </source>
</evidence>
<dbReference type="RefSeq" id="WP_072886526.1">
    <property type="nucleotide sequence ID" value="NZ_FRAE01000005.1"/>
</dbReference>
<reference evidence="13" key="1">
    <citation type="submission" date="2016-11" db="EMBL/GenBank/DDBJ databases">
        <authorList>
            <person name="Varghese N."/>
            <person name="Submissions S."/>
        </authorList>
    </citation>
    <scope>NUCLEOTIDE SEQUENCE [LARGE SCALE GENOMIC DNA]</scope>
    <source>
        <strain evidence="13">DSM 15518</strain>
    </source>
</reference>
<dbReference type="InterPro" id="IPR001989">
    <property type="entry name" value="Radical_activat_CS"/>
</dbReference>
<feature type="domain" description="Radical SAM core" evidence="11">
    <location>
        <begin position="18"/>
        <end position="304"/>
    </location>
</feature>
<dbReference type="GO" id="GO:0051539">
    <property type="term" value="F:4 iron, 4 sulfur cluster binding"/>
    <property type="evidence" value="ECO:0007669"/>
    <property type="project" value="UniProtKB-KW"/>
</dbReference>
<evidence type="ECO:0000259" key="11">
    <source>
        <dbReference type="PROSITE" id="PS51918"/>
    </source>
</evidence>
<dbReference type="OrthoDB" id="9782387at2"/>
<dbReference type="InterPro" id="IPR013785">
    <property type="entry name" value="Aldolase_TIM"/>
</dbReference>
<keyword evidence="5" id="KW-0479">Metal-binding</keyword>
<dbReference type="Proteomes" id="UP000242497">
    <property type="component" value="Unassembled WGS sequence"/>
</dbReference>
<evidence type="ECO:0000256" key="9">
    <source>
        <dbReference type="ARBA" id="ARBA00047365"/>
    </source>
</evidence>
<dbReference type="EMBL" id="FRAE01000005">
    <property type="protein sequence ID" value="SHJ49133.1"/>
    <property type="molecule type" value="Genomic_DNA"/>
</dbReference>
<keyword evidence="4" id="KW-0949">S-adenosyl-L-methionine</keyword>
<keyword evidence="8" id="KW-0411">Iron-sulfur</keyword>
<keyword evidence="7" id="KW-0408">Iron</keyword>
<evidence type="ECO:0000256" key="7">
    <source>
        <dbReference type="ARBA" id="ARBA00023004"/>
    </source>
</evidence>
<dbReference type="SUPFAM" id="SSF54862">
    <property type="entry name" value="4Fe-4S ferredoxins"/>
    <property type="match status" value="1"/>
</dbReference>
<dbReference type="PANTHER" id="PTHR30352">
    <property type="entry name" value="PYRUVATE FORMATE-LYASE-ACTIVATING ENZYME"/>
    <property type="match status" value="1"/>
</dbReference>
<gene>
    <name evidence="12" type="ORF">SAMN02744037_00179</name>
</gene>
<dbReference type="InterPro" id="IPR012839">
    <property type="entry name" value="Organic_radical_activase"/>
</dbReference>
<keyword evidence="6" id="KW-0560">Oxidoreductase</keyword>
<evidence type="ECO:0000256" key="4">
    <source>
        <dbReference type="ARBA" id="ARBA00022691"/>
    </source>
</evidence>
<protein>
    <submittedName>
        <fullName evidence="12">4-hydroxyphenylacetate decarboxylase subunit A</fullName>
    </submittedName>
</protein>
<dbReference type="NCBIfam" id="TIGR02494">
    <property type="entry name" value="PFLE_PFLC"/>
    <property type="match status" value="1"/>
</dbReference>
<dbReference type="PROSITE" id="PS51379">
    <property type="entry name" value="4FE4S_FER_2"/>
    <property type="match status" value="1"/>
</dbReference>
<dbReference type="InterPro" id="IPR007197">
    <property type="entry name" value="rSAM"/>
</dbReference>
<comment type="cofactor">
    <cofactor evidence="1">
        <name>[4Fe-4S] cluster</name>
        <dbReference type="ChEBI" id="CHEBI:49883"/>
    </cofactor>
</comment>
<dbReference type="GO" id="GO:0046872">
    <property type="term" value="F:metal ion binding"/>
    <property type="evidence" value="ECO:0007669"/>
    <property type="project" value="UniProtKB-KW"/>
</dbReference>
<dbReference type="InterPro" id="IPR017896">
    <property type="entry name" value="4Fe4S_Fe-S-bd"/>
</dbReference>
<evidence type="ECO:0000256" key="2">
    <source>
        <dbReference type="ARBA" id="ARBA00009777"/>
    </source>
</evidence>